<dbReference type="SUPFAM" id="SSF89796">
    <property type="entry name" value="CoA-transferase family III (CaiB/BaiF)"/>
    <property type="match status" value="1"/>
</dbReference>
<sequence>MSLPLEGIRVLDLSRYLPGPLCTQILADFGAEVVKLEQPKTGELGRSLAPLIDGESSRFFSVNRNKKSITLDLKREEGKEIFKKLVAEYDVVLDQFRPGVMDKMDLGYEVLRNINERLIYCSLTGYGLNGPLRDAAGHDLNYLSLAGVTDQIGNYNESPAMSGAQIADTAAGSLYAVIAILLALASRQKTGKGQLCDVSMLDGSISLLSYALGEWSGSRELPQRGNETLTGGYACYQIYKTKDEKYVSLGAVEGKFWAEFCERLDRREYIKLQWDKSKQEGIIKDVQNIISQKTRDEWVEFLSNSNICFTPVLNMEEMTLHPQVIARNMINKISNFRNSGKDMIMTGVPIKLSDTPGQAKNVFPELGQNNEEVFTSIGYSKEDIDDLYKKSII</sequence>
<dbReference type="Gene3D" id="3.40.50.10540">
    <property type="entry name" value="Crotonobetainyl-coa:carnitine coa-transferase, domain 1"/>
    <property type="match status" value="2"/>
</dbReference>
<dbReference type="InterPro" id="IPR003673">
    <property type="entry name" value="CoA-Trfase_fam_III"/>
</dbReference>
<proteinExistence type="predicted"/>
<dbReference type="InterPro" id="IPR044855">
    <property type="entry name" value="CoA-Trfase_III_dom3_sf"/>
</dbReference>
<evidence type="ECO:0000313" key="2">
    <source>
        <dbReference type="Proteomes" id="UP000422764"/>
    </source>
</evidence>
<name>A0A6I6EL90_9CLOT</name>
<protein>
    <submittedName>
        <fullName evidence="1">CoA transferase</fullName>
    </submittedName>
</protein>
<dbReference type="InterPro" id="IPR023606">
    <property type="entry name" value="CoA-Trfase_III_dom_1_sf"/>
</dbReference>
<dbReference type="Gene3D" id="3.30.1540.10">
    <property type="entry name" value="formyl-coa transferase, domain 3"/>
    <property type="match status" value="1"/>
</dbReference>
<accession>A0A6I6EL90</accession>
<dbReference type="EMBL" id="CP046522">
    <property type="protein sequence ID" value="QGU94512.1"/>
    <property type="molecule type" value="Genomic_DNA"/>
</dbReference>
<reference evidence="1 2" key="1">
    <citation type="submission" date="2019-12" db="EMBL/GenBank/DDBJ databases">
        <title>Genome sequenceing of Clostridium bovifaecis.</title>
        <authorList>
            <person name="Yao Y."/>
        </authorList>
    </citation>
    <scope>NUCLEOTIDE SEQUENCE [LARGE SCALE GENOMIC DNA]</scope>
    <source>
        <strain evidence="1 2">BXX</strain>
    </source>
</reference>
<evidence type="ECO:0000313" key="1">
    <source>
        <dbReference type="EMBL" id="QGU94512.1"/>
    </source>
</evidence>
<organism evidence="1 2">
    <name type="scientific">Clostridium bovifaecis</name>
    <dbReference type="NCBI Taxonomy" id="2184719"/>
    <lineage>
        <taxon>Bacteria</taxon>
        <taxon>Bacillati</taxon>
        <taxon>Bacillota</taxon>
        <taxon>Clostridia</taxon>
        <taxon>Eubacteriales</taxon>
        <taxon>Clostridiaceae</taxon>
        <taxon>Clostridium</taxon>
    </lineage>
</organism>
<dbReference type="GO" id="GO:0016740">
    <property type="term" value="F:transferase activity"/>
    <property type="evidence" value="ECO:0007669"/>
    <property type="project" value="UniProtKB-KW"/>
</dbReference>
<dbReference type="PANTHER" id="PTHR48228:SF5">
    <property type="entry name" value="ALPHA-METHYLACYL-COA RACEMASE"/>
    <property type="match status" value="1"/>
</dbReference>
<dbReference type="InterPro" id="IPR050509">
    <property type="entry name" value="CoA-transferase_III"/>
</dbReference>
<keyword evidence="2" id="KW-1185">Reference proteome</keyword>
<dbReference type="Proteomes" id="UP000422764">
    <property type="component" value="Chromosome"/>
</dbReference>
<gene>
    <name evidence="1" type="ORF">GOM49_04820</name>
</gene>
<dbReference type="PANTHER" id="PTHR48228">
    <property type="entry name" value="SUCCINYL-COA--D-CITRAMALATE COA-TRANSFERASE"/>
    <property type="match status" value="1"/>
</dbReference>
<dbReference type="Pfam" id="PF02515">
    <property type="entry name" value="CoA_transf_3"/>
    <property type="match status" value="1"/>
</dbReference>
<dbReference type="AlphaFoldDB" id="A0A6I6EL90"/>
<keyword evidence="1" id="KW-0808">Transferase</keyword>